<evidence type="ECO:0000256" key="7">
    <source>
        <dbReference type="RuleBase" id="RU363032"/>
    </source>
</evidence>
<comment type="subcellular location">
    <subcellularLocation>
        <location evidence="1 7">Cell membrane</location>
        <topology evidence="1 7">Multi-pass membrane protein</topology>
    </subcellularLocation>
</comment>
<dbReference type="AlphaFoldDB" id="A0A4D6KIR2"/>
<dbReference type="GO" id="GO:0005886">
    <property type="term" value="C:plasma membrane"/>
    <property type="evidence" value="ECO:0007669"/>
    <property type="project" value="UniProtKB-SubCell"/>
</dbReference>
<dbReference type="InterPro" id="IPR051393">
    <property type="entry name" value="ABC_transporter_permease"/>
</dbReference>
<evidence type="ECO:0000256" key="1">
    <source>
        <dbReference type="ARBA" id="ARBA00004651"/>
    </source>
</evidence>
<evidence type="ECO:0000256" key="5">
    <source>
        <dbReference type="ARBA" id="ARBA00022989"/>
    </source>
</evidence>
<comment type="similarity">
    <text evidence="7">Belongs to the binding-protein-dependent transport system permease family.</text>
</comment>
<dbReference type="InterPro" id="IPR000515">
    <property type="entry name" value="MetI-like"/>
</dbReference>
<evidence type="ECO:0000256" key="4">
    <source>
        <dbReference type="ARBA" id="ARBA00022692"/>
    </source>
</evidence>
<dbReference type="Gene3D" id="1.10.3720.10">
    <property type="entry name" value="MetI-like"/>
    <property type="match status" value="1"/>
</dbReference>
<sequence>MSRQLLVPLLDQVRFKREQLKDRLPTLPGTPLLFLSPFFLLFGVFLAIPVFYTFYLSFFTFQGVSTEALFAIDVGAYQIMIPEMANLQYVGLDNYRRLLTDSVFYQSLLNTAIIFVVQVPLMVALALGLALVLNAAYTRYKGIFRSLLLLPVSANTVAYSAVFIVIAAEGGIADIALGAIGIPPIDWISDGFWARNLVAFMSVWRWTGYNMIIILAGLQTISPSLYEAAEIGGATKIQKFRHITLPQLKPIMLFVFVTTTIGVFKKFAEPMIVISSGGPINETRTIVYYIWQVAFQNLELGYGSALTVALVAIIMTLSLIQFKVS</sequence>
<feature type="transmembrane region" description="Helical" evidence="7">
    <location>
        <begin position="300"/>
        <end position="320"/>
    </location>
</feature>
<proteinExistence type="inferred from homology"/>
<dbReference type="PANTHER" id="PTHR30193">
    <property type="entry name" value="ABC TRANSPORTER PERMEASE PROTEIN"/>
    <property type="match status" value="1"/>
</dbReference>
<accession>A0A4D6KIR2</accession>
<keyword evidence="2 7" id="KW-0813">Transport</keyword>
<dbReference type="RefSeq" id="WP_012807403.1">
    <property type="nucleotide sequence ID" value="NZ_CP039376.1"/>
</dbReference>
<dbReference type="PROSITE" id="PS50928">
    <property type="entry name" value="ABC_TM1"/>
    <property type="match status" value="1"/>
</dbReference>
<evidence type="ECO:0000313" key="10">
    <source>
        <dbReference type="Proteomes" id="UP000297053"/>
    </source>
</evidence>
<reference evidence="9 10" key="1">
    <citation type="submission" date="2019-04" db="EMBL/GenBank/DDBJ databases">
        <title>Complete genome sequence of Arthrobacter sp. ZXY-2 associated with effective atrazine degradation and salt adaptation.</title>
        <authorList>
            <person name="Zhao X."/>
        </authorList>
    </citation>
    <scope>NUCLEOTIDE SEQUENCE [LARGE SCALE GENOMIC DNA]</scope>
    <source>
        <strain evidence="10">ZP60</strain>
        <plasmid evidence="9 10">unnamed1</plasmid>
    </source>
</reference>
<keyword evidence="5 7" id="KW-1133">Transmembrane helix</keyword>
<gene>
    <name evidence="9" type="ORF">E5139_16000</name>
</gene>
<evidence type="ECO:0000259" key="8">
    <source>
        <dbReference type="PROSITE" id="PS50928"/>
    </source>
</evidence>
<feature type="transmembrane region" description="Helical" evidence="7">
    <location>
        <begin position="147"/>
        <end position="168"/>
    </location>
</feature>
<keyword evidence="9" id="KW-0614">Plasmid</keyword>
<feature type="transmembrane region" description="Helical" evidence="7">
    <location>
        <begin position="250"/>
        <end position="268"/>
    </location>
</feature>
<organism evidence="9 10">
    <name type="scientific">Halomicrobium mukohataei</name>
    <dbReference type="NCBI Taxonomy" id="57705"/>
    <lineage>
        <taxon>Archaea</taxon>
        <taxon>Methanobacteriati</taxon>
        <taxon>Methanobacteriota</taxon>
        <taxon>Stenosarchaea group</taxon>
        <taxon>Halobacteria</taxon>
        <taxon>Halobacteriales</taxon>
        <taxon>Haloarculaceae</taxon>
        <taxon>Halomicrobium</taxon>
    </lineage>
</organism>
<keyword evidence="3" id="KW-1003">Cell membrane</keyword>
<dbReference type="PANTHER" id="PTHR30193:SF37">
    <property type="entry name" value="INNER MEMBRANE ABC TRANSPORTER PERMEASE PROTEIN YCJO"/>
    <property type="match status" value="1"/>
</dbReference>
<feature type="domain" description="ABC transmembrane type-1" evidence="8">
    <location>
        <begin position="108"/>
        <end position="321"/>
    </location>
</feature>
<geneLocation type="plasmid" evidence="9">
    <name>unnamed1</name>
</geneLocation>
<evidence type="ECO:0000256" key="3">
    <source>
        <dbReference type="ARBA" id="ARBA00022475"/>
    </source>
</evidence>
<dbReference type="Pfam" id="PF00528">
    <property type="entry name" value="BPD_transp_1"/>
    <property type="match status" value="1"/>
</dbReference>
<dbReference type="InterPro" id="IPR035906">
    <property type="entry name" value="MetI-like_sf"/>
</dbReference>
<evidence type="ECO:0000313" key="9">
    <source>
        <dbReference type="EMBL" id="QCD67165.1"/>
    </source>
</evidence>
<dbReference type="CDD" id="cd06261">
    <property type="entry name" value="TM_PBP2"/>
    <property type="match status" value="1"/>
</dbReference>
<reference evidence="9 10" key="2">
    <citation type="submission" date="2019-04" db="EMBL/GenBank/DDBJ databases">
        <authorList>
            <person name="Yang S."/>
            <person name="Wei W."/>
        </authorList>
    </citation>
    <scope>NUCLEOTIDE SEQUENCE [LARGE SCALE GENOMIC DNA]</scope>
    <source>
        <strain evidence="10">ZP60</strain>
        <plasmid evidence="9 10">unnamed1</plasmid>
    </source>
</reference>
<dbReference type="KEGG" id="halz:E5139_16000"/>
<name>A0A4D6KIR2_9EURY</name>
<dbReference type="GeneID" id="8409298"/>
<dbReference type="Proteomes" id="UP000297053">
    <property type="component" value="Plasmid unnamed1"/>
</dbReference>
<evidence type="ECO:0000256" key="6">
    <source>
        <dbReference type="ARBA" id="ARBA00023136"/>
    </source>
</evidence>
<dbReference type="GO" id="GO:0055085">
    <property type="term" value="P:transmembrane transport"/>
    <property type="evidence" value="ECO:0007669"/>
    <property type="project" value="InterPro"/>
</dbReference>
<feature type="transmembrane region" description="Helical" evidence="7">
    <location>
        <begin position="32"/>
        <end position="56"/>
    </location>
</feature>
<feature type="transmembrane region" description="Helical" evidence="7">
    <location>
        <begin position="209"/>
        <end position="229"/>
    </location>
</feature>
<evidence type="ECO:0000256" key="2">
    <source>
        <dbReference type="ARBA" id="ARBA00022448"/>
    </source>
</evidence>
<dbReference type="SUPFAM" id="SSF161098">
    <property type="entry name" value="MetI-like"/>
    <property type="match status" value="1"/>
</dbReference>
<keyword evidence="6 7" id="KW-0472">Membrane</keyword>
<feature type="transmembrane region" description="Helical" evidence="7">
    <location>
        <begin position="112"/>
        <end position="135"/>
    </location>
</feature>
<feature type="transmembrane region" description="Helical" evidence="7">
    <location>
        <begin position="68"/>
        <end position="92"/>
    </location>
</feature>
<protein>
    <submittedName>
        <fullName evidence="9">Sugar ABC transporter permease</fullName>
    </submittedName>
</protein>
<dbReference type="EMBL" id="CP039376">
    <property type="protein sequence ID" value="QCD67165.1"/>
    <property type="molecule type" value="Genomic_DNA"/>
</dbReference>
<keyword evidence="4 7" id="KW-0812">Transmembrane</keyword>